<keyword evidence="2" id="KW-1185">Reference proteome</keyword>
<protein>
    <submittedName>
        <fullName evidence="1">Uncharacterized protein</fullName>
    </submittedName>
</protein>
<name>A0A8C6MXH3_MUSSI</name>
<dbReference type="Proteomes" id="UP000694415">
    <property type="component" value="Unplaced"/>
</dbReference>
<evidence type="ECO:0000313" key="1">
    <source>
        <dbReference type="Ensembl" id="ENSMSIP00000020262.1"/>
    </source>
</evidence>
<proteinExistence type="predicted"/>
<sequence>MLPSRRKSNTDSCFCCLKDTEQFRPLPDVLLDKPNDFVSFHFCPCFPHEPPLALPHSQRTLRTSVCPGSYENGGGRNPCAAILPFLSLSLCGHGRFYTLDCYPRPDSWDVDTLISFRFNNNFTRT</sequence>
<reference evidence="1" key="2">
    <citation type="submission" date="2025-09" db="UniProtKB">
        <authorList>
            <consortium name="Ensembl"/>
        </authorList>
    </citation>
    <scope>IDENTIFICATION</scope>
</reference>
<reference evidence="1" key="1">
    <citation type="submission" date="2025-08" db="UniProtKB">
        <authorList>
            <consortium name="Ensembl"/>
        </authorList>
    </citation>
    <scope>IDENTIFICATION</scope>
</reference>
<dbReference type="AlphaFoldDB" id="A0A8C6MXH3"/>
<dbReference type="Ensembl" id="ENSMSIT00000025567.1">
    <property type="protein sequence ID" value="ENSMSIP00000020262.1"/>
    <property type="gene ID" value="ENSMSIG00000017198.1"/>
</dbReference>
<accession>A0A8C6MXH3</accession>
<evidence type="ECO:0000313" key="2">
    <source>
        <dbReference type="Proteomes" id="UP000694415"/>
    </source>
</evidence>
<organism evidence="1 2">
    <name type="scientific">Mus spicilegus</name>
    <name type="common">Mound-building mouse</name>
    <dbReference type="NCBI Taxonomy" id="10103"/>
    <lineage>
        <taxon>Eukaryota</taxon>
        <taxon>Metazoa</taxon>
        <taxon>Chordata</taxon>
        <taxon>Craniata</taxon>
        <taxon>Vertebrata</taxon>
        <taxon>Euteleostomi</taxon>
        <taxon>Mammalia</taxon>
        <taxon>Eutheria</taxon>
        <taxon>Euarchontoglires</taxon>
        <taxon>Glires</taxon>
        <taxon>Rodentia</taxon>
        <taxon>Myomorpha</taxon>
        <taxon>Muroidea</taxon>
        <taxon>Muridae</taxon>
        <taxon>Murinae</taxon>
        <taxon>Mus</taxon>
        <taxon>Mus</taxon>
    </lineage>
</organism>